<gene>
    <name evidence="4" type="ORF">HPP92_000917</name>
</gene>
<feature type="repeat" description="PPR" evidence="3">
    <location>
        <begin position="338"/>
        <end position="372"/>
    </location>
</feature>
<evidence type="ECO:0000256" key="3">
    <source>
        <dbReference type="PROSITE-ProRule" id="PRU00708"/>
    </source>
</evidence>
<dbReference type="PANTHER" id="PTHR47926">
    <property type="entry name" value="PENTATRICOPEPTIDE REPEAT-CONTAINING PROTEIN"/>
    <property type="match status" value="1"/>
</dbReference>
<keyword evidence="1" id="KW-0677">Repeat</keyword>
<feature type="repeat" description="PPR" evidence="3">
    <location>
        <begin position="100"/>
        <end position="134"/>
    </location>
</feature>
<dbReference type="NCBIfam" id="TIGR00756">
    <property type="entry name" value="PPR"/>
    <property type="match status" value="6"/>
</dbReference>
<dbReference type="Pfam" id="PF01535">
    <property type="entry name" value="PPR"/>
    <property type="match status" value="9"/>
</dbReference>
<evidence type="ECO:0000313" key="4">
    <source>
        <dbReference type="EMBL" id="KAG0500845.1"/>
    </source>
</evidence>
<sequence>MDLQRCVAHLRSCDGRRWIYHGRQIHQILLKSGQASSTFSGNCLLQMYTRCGPDLSDARRLFGEMPHRNCFSWNSLLDACLNSSDSAASLRLFSLMPHKNEYSWNAIITGLVRLGNIGEARKIFDKMPVKNAIALNSIIHGYFGSGNAHEALDVYKRLSSVLMGTWTLCLDKFVLATLISFCADQRSLRLGKQIHSLIVVSQVEMDPVLNSSIIDMYGKCGDLHTACKYLKVTAEPDEFSLSALITAFVSSGRFVEARRLFARREDPGVVLWNSIINGYASNGAGEEALGLFIQMRRRGVDPDKSTFASVLSVCAGTGVVVNAKQIHALVLKQGILEDIIVASALMDSYSKAGNWDDACSVFRMMQVHDTILLNSLINVCSSSGKITEARKVFDNIPEKTIISWNSMIVGYSQNGLSVKAIELFIEMHRRDIGIDKVTMASIISASASLCSLSIGEQVYALAIVYGLESDQIIATSLVDLYCKCGFIAEGRRVFDVMVKADEAPWNSMLMGYASNGLGIEVLELFEAMRKDGVTPSEVTFIAILFGCCHCGLVEDGLRWFKNMKKEFNVHPTIEHYSCAVDLLVRAGRVEEAVDFIDGMPFKADASMWTSVLGGCKACGNELLGNKVAERLIELNPSCSGPYVQISSIYAANGDWNRSQRVRSFMQERRLKKIPGFSWIDIYDVTRRDTFASLSVVWAKKMDVYFTNQEC</sequence>
<dbReference type="PROSITE" id="PS51375">
    <property type="entry name" value="PPR"/>
    <property type="match status" value="7"/>
</dbReference>
<feature type="repeat" description="PPR" evidence="3">
    <location>
        <begin position="400"/>
        <end position="434"/>
    </location>
</feature>
<dbReference type="FunFam" id="1.25.40.10:FF:000797">
    <property type="entry name" value="Pentatricopeptide repeat-containing protein chloroplastic"/>
    <property type="match status" value="1"/>
</dbReference>
<accession>A0A835VKW9</accession>
<evidence type="ECO:0000256" key="2">
    <source>
        <dbReference type="ARBA" id="ARBA00061659"/>
    </source>
</evidence>
<feature type="repeat" description="PPR" evidence="3">
    <location>
        <begin position="37"/>
        <end position="72"/>
    </location>
</feature>
<feature type="repeat" description="PPR" evidence="3">
    <location>
        <begin position="268"/>
        <end position="302"/>
    </location>
</feature>
<dbReference type="Gene3D" id="1.25.40.10">
    <property type="entry name" value="Tetratricopeptide repeat domain"/>
    <property type="match status" value="5"/>
</dbReference>
<dbReference type="InterPro" id="IPR011990">
    <property type="entry name" value="TPR-like_helical_dom_sf"/>
</dbReference>
<feature type="repeat" description="PPR" evidence="3">
    <location>
        <begin position="501"/>
        <end position="535"/>
    </location>
</feature>
<organism evidence="4 5">
    <name type="scientific">Vanilla planifolia</name>
    <name type="common">Vanilla</name>
    <dbReference type="NCBI Taxonomy" id="51239"/>
    <lineage>
        <taxon>Eukaryota</taxon>
        <taxon>Viridiplantae</taxon>
        <taxon>Streptophyta</taxon>
        <taxon>Embryophyta</taxon>
        <taxon>Tracheophyta</taxon>
        <taxon>Spermatophyta</taxon>
        <taxon>Magnoliopsida</taxon>
        <taxon>Liliopsida</taxon>
        <taxon>Asparagales</taxon>
        <taxon>Orchidaceae</taxon>
        <taxon>Vanilloideae</taxon>
        <taxon>Vanilleae</taxon>
        <taxon>Vanilla</taxon>
    </lineage>
</organism>
<comment type="caution">
    <text evidence="4">The sequence shown here is derived from an EMBL/GenBank/DDBJ whole genome shotgun (WGS) entry which is preliminary data.</text>
</comment>
<protein>
    <recommendedName>
        <fullName evidence="6">Pentatricopeptide repeat-containing protein</fullName>
    </recommendedName>
</protein>
<dbReference type="GO" id="GO:0003723">
    <property type="term" value="F:RNA binding"/>
    <property type="evidence" value="ECO:0007669"/>
    <property type="project" value="InterPro"/>
</dbReference>
<dbReference type="OrthoDB" id="772568at2759"/>
<dbReference type="Pfam" id="PF13041">
    <property type="entry name" value="PPR_2"/>
    <property type="match status" value="2"/>
</dbReference>
<evidence type="ECO:0000313" key="5">
    <source>
        <dbReference type="Proteomes" id="UP000639772"/>
    </source>
</evidence>
<dbReference type="GO" id="GO:0009451">
    <property type="term" value="P:RNA modification"/>
    <property type="evidence" value="ECO:0007669"/>
    <property type="project" value="InterPro"/>
</dbReference>
<dbReference type="EMBL" id="JADCNM010000001">
    <property type="protein sequence ID" value="KAG0500845.1"/>
    <property type="molecule type" value="Genomic_DNA"/>
</dbReference>
<dbReference type="GO" id="GO:0005739">
    <property type="term" value="C:mitochondrion"/>
    <property type="evidence" value="ECO:0007669"/>
    <property type="project" value="UniProtKB-ARBA"/>
</dbReference>
<dbReference type="InterPro" id="IPR046960">
    <property type="entry name" value="PPR_At4g14850-like_plant"/>
</dbReference>
<evidence type="ECO:0008006" key="6">
    <source>
        <dbReference type="Google" id="ProtNLM"/>
    </source>
</evidence>
<dbReference type="PANTHER" id="PTHR47926:SF392">
    <property type="entry name" value="PENTATRICOPEPTIDE REPEAT-CONTAINING PROTEIN"/>
    <property type="match status" value="1"/>
</dbReference>
<dbReference type="FunFam" id="1.25.40.10:FF:000205">
    <property type="entry name" value="Pentatricopeptide repeat-containing protein, mitochondrial"/>
    <property type="match status" value="1"/>
</dbReference>
<dbReference type="Proteomes" id="UP000639772">
    <property type="component" value="Chromosome 1"/>
</dbReference>
<dbReference type="Pfam" id="PF20431">
    <property type="entry name" value="E_motif"/>
    <property type="match status" value="1"/>
</dbReference>
<comment type="similarity">
    <text evidence="2">Belongs to the PPR family. PCMP-E subfamily.</text>
</comment>
<evidence type="ECO:0000256" key="1">
    <source>
        <dbReference type="ARBA" id="ARBA00022737"/>
    </source>
</evidence>
<name>A0A835VKW9_VANPL</name>
<dbReference type="AlphaFoldDB" id="A0A835VKW9"/>
<reference evidence="4 5" key="1">
    <citation type="journal article" date="2020" name="Nat. Food">
        <title>A phased Vanilla planifolia genome enables genetic improvement of flavour and production.</title>
        <authorList>
            <person name="Hasing T."/>
            <person name="Tang H."/>
            <person name="Brym M."/>
            <person name="Khazi F."/>
            <person name="Huang T."/>
            <person name="Chambers A.H."/>
        </authorList>
    </citation>
    <scope>NUCLEOTIDE SEQUENCE [LARGE SCALE GENOMIC DNA]</scope>
    <source>
        <tissue evidence="4">Leaf</tissue>
    </source>
</reference>
<dbReference type="InterPro" id="IPR046848">
    <property type="entry name" value="E_motif"/>
</dbReference>
<feature type="repeat" description="PPR" evidence="3">
    <location>
        <begin position="536"/>
        <end position="566"/>
    </location>
</feature>
<dbReference type="InterPro" id="IPR002885">
    <property type="entry name" value="PPR_rpt"/>
</dbReference>
<proteinExistence type="inferred from homology"/>